<dbReference type="InterPro" id="IPR019432">
    <property type="entry name" value="Acyltransferase_MbtK/IucB-like"/>
</dbReference>
<dbReference type="RefSeq" id="WP_189647531.1">
    <property type="nucleotide sequence ID" value="NZ_BMRC01000005.1"/>
</dbReference>
<dbReference type="SUPFAM" id="SSF55729">
    <property type="entry name" value="Acyl-CoA N-acyltransferases (Nat)"/>
    <property type="match status" value="1"/>
</dbReference>
<evidence type="ECO:0000256" key="3">
    <source>
        <dbReference type="ARBA" id="ARBA00020586"/>
    </source>
</evidence>
<dbReference type="InterPro" id="IPR016181">
    <property type="entry name" value="Acyl_CoA_acyltransferase"/>
</dbReference>
<gene>
    <name evidence="7" type="ORF">ACFFV7_45335</name>
</gene>
<comment type="function">
    <text evidence="1">Acyltransferase required for the direct transfer of medium- to long-chain fatty acyl moieties from a carrier protein (MbtL) on to the epsilon-amino group of lysine residue in the mycobactin core.</text>
</comment>
<evidence type="ECO:0000256" key="5">
    <source>
        <dbReference type="ARBA" id="ARBA00031122"/>
    </source>
</evidence>
<accession>A0ABV5IV75</accession>
<reference evidence="7 8" key="1">
    <citation type="submission" date="2024-09" db="EMBL/GenBank/DDBJ databases">
        <authorList>
            <person name="Sun Q."/>
            <person name="Mori K."/>
        </authorList>
    </citation>
    <scope>NUCLEOTIDE SEQUENCE [LARGE SCALE GENOMIC DNA]</scope>
    <source>
        <strain evidence="7 8">CCM 3426</strain>
    </source>
</reference>
<comment type="pathway">
    <text evidence="2">Siderophore biosynthesis; mycobactin biosynthesis.</text>
</comment>
<dbReference type="Proteomes" id="UP001589647">
    <property type="component" value="Unassembled WGS sequence"/>
</dbReference>
<keyword evidence="7" id="KW-0808">Transferase</keyword>
<organism evidence="7 8">
    <name type="scientific">Nonomuraea spiralis</name>
    <dbReference type="NCBI Taxonomy" id="46182"/>
    <lineage>
        <taxon>Bacteria</taxon>
        <taxon>Bacillati</taxon>
        <taxon>Actinomycetota</taxon>
        <taxon>Actinomycetes</taxon>
        <taxon>Streptosporangiales</taxon>
        <taxon>Streptosporangiaceae</taxon>
        <taxon>Nonomuraea</taxon>
    </lineage>
</organism>
<keyword evidence="4" id="KW-0046">Antibiotic resistance</keyword>
<evidence type="ECO:0000256" key="4">
    <source>
        <dbReference type="ARBA" id="ARBA00023251"/>
    </source>
</evidence>
<dbReference type="GO" id="GO:0016746">
    <property type="term" value="F:acyltransferase activity"/>
    <property type="evidence" value="ECO:0007669"/>
    <property type="project" value="UniProtKB-KW"/>
</dbReference>
<comment type="caution">
    <text evidence="7">The sequence shown here is derived from an EMBL/GenBank/DDBJ whole genome shotgun (WGS) entry which is preliminary data.</text>
</comment>
<feature type="domain" description="N-acetyltransferase" evidence="6">
    <location>
        <begin position="18"/>
        <end position="183"/>
    </location>
</feature>
<protein>
    <recommendedName>
        <fullName evidence="3">Lysine N-acyltransferase MbtK</fullName>
    </recommendedName>
    <alternativeName>
        <fullName evidence="5">Mycobactin synthase protein K</fullName>
    </alternativeName>
</protein>
<evidence type="ECO:0000259" key="6">
    <source>
        <dbReference type="PROSITE" id="PS51186"/>
    </source>
</evidence>
<keyword evidence="8" id="KW-1185">Reference proteome</keyword>
<dbReference type="Gene3D" id="3.40.630.30">
    <property type="match status" value="1"/>
</dbReference>
<dbReference type="PANTHER" id="PTHR31438">
    <property type="entry name" value="LYSINE N-ACYLTRANSFERASE C17G9.06C-RELATED"/>
    <property type="match status" value="1"/>
</dbReference>
<dbReference type="PANTHER" id="PTHR31438:SF1">
    <property type="entry name" value="LYSINE N-ACYLTRANSFERASE C17G9.06C-RELATED"/>
    <property type="match status" value="1"/>
</dbReference>
<name>A0ABV5IV75_9ACTN</name>
<keyword evidence="7" id="KW-0012">Acyltransferase</keyword>
<evidence type="ECO:0000256" key="2">
    <source>
        <dbReference type="ARBA" id="ARBA00005102"/>
    </source>
</evidence>
<sequence>MMMLTVGPPPLPPLGPPWTIRRVSPEDGDARLVWRWMNEPHVATAWDQAWTLDKWTAELTAQLSGDHSLPCVAAHEGRDVAYLEIYRVRRDRLAALYTSEPSDLGVHIAVGEAGDTGRGLGSLLLRAVADGLLAADPACARVVAEPNVLNLASVRAFGKAGFRRAGEVAFPHKTAALMVRPRPGHGLTGAQG</sequence>
<evidence type="ECO:0000313" key="7">
    <source>
        <dbReference type="EMBL" id="MFB9208472.1"/>
    </source>
</evidence>
<proteinExistence type="predicted"/>
<dbReference type="EMBL" id="JBHMEI010000078">
    <property type="protein sequence ID" value="MFB9208472.1"/>
    <property type="molecule type" value="Genomic_DNA"/>
</dbReference>
<dbReference type="Pfam" id="PF13523">
    <property type="entry name" value="Acetyltransf_8"/>
    <property type="match status" value="1"/>
</dbReference>
<dbReference type="SMART" id="SM01006">
    <property type="entry name" value="AlcB"/>
    <property type="match status" value="1"/>
</dbReference>
<evidence type="ECO:0000313" key="8">
    <source>
        <dbReference type="Proteomes" id="UP001589647"/>
    </source>
</evidence>
<dbReference type="InterPro" id="IPR000182">
    <property type="entry name" value="GNAT_dom"/>
</dbReference>
<evidence type="ECO:0000256" key="1">
    <source>
        <dbReference type="ARBA" id="ARBA00003818"/>
    </source>
</evidence>
<dbReference type="PROSITE" id="PS51186">
    <property type="entry name" value="GNAT"/>
    <property type="match status" value="1"/>
</dbReference>